<feature type="transmembrane region" description="Helical" evidence="7">
    <location>
        <begin position="170"/>
        <end position="196"/>
    </location>
</feature>
<organism evidence="9 10">
    <name type="scientific">Candidatus Woesebacteria bacterium RIFCSPLOWO2_01_FULL_39_10b</name>
    <dbReference type="NCBI Taxonomy" id="1802517"/>
    <lineage>
        <taxon>Bacteria</taxon>
        <taxon>Candidatus Woeseibacteriota</taxon>
    </lineage>
</organism>
<dbReference type="STRING" id="1802517.A2892_03925"/>
<protein>
    <recommendedName>
        <fullName evidence="2">histidine kinase</fullName>
        <ecNumber evidence="2">2.7.13.3</ecNumber>
    </recommendedName>
</protein>
<evidence type="ECO:0000313" key="9">
    <source>
        <dbReference type="EMBL" id="OGM59646.1"/>
    </source>
</evidence>
<feature type="transmembrane region" description="Helical" evidence="7">
    <location>
        <begin position="141"/>
        <end position="158"/>
    </location>
</feature>
<dbReference type="InterPro" id="IPR003594">
    <property type="entry name" value="HATPase_dom"/>
</dbReference>
<dbReference type="Gene3D" id="1.10.287.130">
    <property type="match status" value="1"/>
</dbReference>
<feature type="transmembrane region" description="Helical" evidence="7">
    <location>
        <begin position="202"/>
        <end position="222"/>
    </location>
</feature>
<dbReference type="Gene3D" id="3.30.565.10">
    <property type="entry name" value="Histidine kinase-like ATPase, C-terminal domain"/>
    <property type="match status" value="1"/>
</dbReference>
<evidence type="ECO:0000256" key="6">
    <source>
        <dbReference type="SAM" id="Coils"/>
    </source>
</evidence>
<keyword evidence="7" id="KW-0812">Transmembrane</keyword>
<dbReference type="InterPro" id="IPR036890">
    <property type="entry name" value="HATPase_C_sf"/>
</dbReference>
<dbReference type="CDD" id="cd00082">
    <property type="entry name" value="HisKA"/>
    <property type="match status" value="1"/>
</dbReference>
<feature type="transmembrane region" description="Helical" evidence="7">
    <location>
        <begin position="229"/>
        <end position="250"/>
    </location>
</feature>
<dbReference type="PANTHER" id="PTHR43047:SF72">
    <property type="entry name" value="OSMOSENSING HISTIDINE PROTEIN KINASE SLN1"/>
    <property type="match status" value="1"/>
</dbReference>
<dbReference type="Pfam" id="PF00512">
    <property type="entry name" value="HisKA"/>
    <property type="match status" value="1"/>
</dbReference>
<keyword evidence="6" id="KW-0175">Coiled coil</keyword>
<name>A0A1F8B6H2_9BACT</name>
<evidence type="ECO:0000256" key="3">
    <source>
        <dbReference type="ARBA" id="ARBA00022553"/>
    </source>
</evidence>
<dbReference type="InterPro" id="IPR005467">
    <property type="entry name" value="His_kinase_dom"/>
</dbReference>
<evidence type="ECO:0000259" key="8">
    <source>
        <dbReference type="PROSITE" id="PS50109"/>
    </source>
</evidence>
<dbReference type="AlphaFoldDB" id="A0A1F8B6H2"/>
<dbReference type="Proteomes" id="UP000176404">
    <property type="component" value="Unassembled WGS sequence"/>
</dbReference>
<comment type="caution">
    <text evidence="9">The sequence shown here is derived from an EMBL/GenBank/DDBJ whole genome shotgun (WGS) entry which is preliminary data.</text>
</comment>
<dbReference type="GO" id="GO:0000155">
    <property type="term" value="F:phosphorelay sensor kinase activity"/>
    <property type="evidence" value="ECO:0007669"/>
    <property type="project" value="InterPro"/>
</dbReference>
<evidence type="ECO:0000256" key="4">
    <source>
        <dbReference type="ARBA" id="ARBA00022679"/>
    </source>
</evidence>
<evidence type="ECO:0000256" key="7">
    <source>
        <dbReference type="SAM" id="Phobius"/>
    </source>
</evidence>
<keyword evidence="4" id="KW-0808">Transferase</keyword>
<keyword evidence="3" id="KW-0597">Phosphoprotein</keyword>
<dbReference type="InterPro" id="IPR031621">
    <property type="entry name" value="HisKA_7TM"/>
</dbReference>
<dbReference type="SUPFAM" id="SSF55874">
    <property type="entry name" value="ATPase domain of HSP90 chaperone/DNA topoisomerase II/histidine kinase"/>
    <property type="match status" value="1"/>
</dbReference>
<dbReference type="SMART" id="SM00387">
    <property type="entry name" value="HATPase_c"/>
    <property type="match status" value="1"/>
</dbReference>
<keyword evidence="7" id="KW-1133">Transmembrane helix</keyword>
<dbReference type="Pfam" id="PF02518">
    <property type="entry name" value="HATPase_c"/>
    <property type="match status" value="1"/>
</dbReference>
<dbReference type="InterPro" id="IPR004358">
    <property type="entry name" value="Sig_transdc_His_kin-like_C"/>
</dbReference>
<feature type="transmembrane region" description="Helical" evidence="7">
    <location>
        <begin position="37"/>
        <end position="54"/>
    </location>
</feature>
<sequence length="530" mass="59206">MSTPSLEILATLIAAVINLILAVFIFLNNPKSATNRFFSFLATTIAVYLITNYFSLYQESVESTYLLVRVVMSIAVFINLSFFLLSRTYPRQELQLEGKKFWGAVLVTLIIALLAQTQLIFTGVEISSGVIHPSPGLGMPLFLIHTVFFLGGGFLFLLKKFRKSLGSERVQLKMLFSGAILMFSLILLTNVIFVLVFNVSGFVGLLPLYTLVFTGFVSYAIVKHGLFNLKVIATQAFTVVIWVILFSKIFVSESSSDLIVDLFIFITMFIFGILLVRSVVNEVRQREKLEELTQKLKEMDKQKDEFISMAAHELRAPMSAIKGYITMVLEGDTGDIPEKSRGFLADANNINERLIRLVNNMLNVSKIEEGRIVYQVESENLSQVVRTVFSQFAPEAERKGLKFTQVIPREIRDKVEVDPDRIHEVVANLLSNAVKYTEKGSVEVKLSQSSQSSVRLEVIDTGPGITKEEQKLLFKKFSRAESSVGKTTGTGLGLYISKLLVEKFKGKIGVDSEPGKGSDFWFELPLASAS</sequence>
<feature type="transmembrane region" description="Helical" evidence="7">
    <location>
        <begin position="66"/>
        <end position="89"/>
    </location>
</feature>
<feature type="coiled-coil region" evidence="6">
    <location>
        <begin position="279"/>
        <end position="309"/>
    </location>
</feature>
<dbReference type="GO" id="GO:0005886">
    <property type="term" value="C:plasma membrane"/>
    <property type="evidence" value="ECO:0007669"/>
    <property type="project" value="TreeGrafter"/>
</dbReference>
<dbReference type="SMART" id="SM00388">
    <property type="entry name" value="HisKA"/>
    <property type="match status" value="1"/>
</dbReference>
<accession>A0A1F8B6H2</accession>
<evidence type="ECO:0000256" key="2">
    <source>
        <dbReference type="ARBA" id="ARBA00012438"/>
    </source>
</evidence>
<dbReference type="EMBL" id="MGHD01000017">
    <property type="protein sequence ID" value="OGM59646.1"/>
    <property type="molecule type" value="Genomic_DNA"/>
</dbReference>
<dbReference type="InterPro" id="IPR003661">
    <property type="entry name" value="HisK_dim/P_dom"/>
</dbReference>
<keyword evidence="5" id="KW-0418">Kinase</keyword>
<dbReference type="PROSITE" id="PS50109">
    <property type="entry name" value="HIS_KIN"/>
    <property type="match status" value="1"/>
</dbReference>
<dbReference type="Pfam" id="PF16927">
    <property type="entry name" value="HisKA_7TM"/>
    <property type="match status" value="1"/>
</dbReference>
<dbReference type="EC" id="2.7.13.3" evidence="2"/>
<feature type="transmembrane region" description="Helical" evidence="7">
    <location>
        <begin position="101"/>
        <end position="121"/>
    </location>
</feature>
<feature type="transmembrane region" description="Helical" evidence="7">
    <location>
        <begin position="262"/>
        <end position="280"/>
    </location>
</feature>
<dbReference type="GO" id="GO:0009927">
    <property type="term" value="F:histidine phosphotransfer kinase activity"/>
    <property type="evidence" value="ECO:0007669"/>
    <property type="project" value="TreeGrafter"/>
</dbReference>
<keyword evidence="7" id="KW-0472">Membrane</keyword>
<gene>
    <name evidence="9" type="ORF">A2892_03925</name>
</gene>
<dbReference type="PANTHER" id="PTHR43047">
    <property type="entry name" value="TWO-COMPONENT HISTIDINE PROTEIN KINASE"/>
    <property type="match status" value="1"/>
</dbReference>
<feature type="domain" description="Histidine kinase" evidence="8">
    <location>
        <begin position="309"/>
        <end position="528"/>
    </location>
</feature>
<dbReference type="PRINTS" id="PR00344">
    <property type="entry name" value="BCTRLSENSOR"/>
</dbReference>
<evidence type="ECO:0000256" key="5">
    <source>
        <dbReference type="ARBA" id="ARBA00022777"/>
    </source>
</evidence>
<reference evidence="9 10" key="1">
    <citation type="journal article" date="2016" name="Nat. Commun.">
        <title>Thousands of microbial genomes shed light on interconnected biogeochemical processes in an aquifer system.</title>
        <authorList>
            <person name="Anantharaman K."/>
            <person name="Brown C.T."/>
            <person name="Hug L.A."/>
            <person name="Sharon I."/>
            <person name="Castelle C.J."/>
            <person name="Probst A.J."/>
            <person name="Thomas B.C."/>
            <person name="Singh A."/>
            <person name="Wilkins M.J."/>
            <person name="Karaoz U."/>
            <person name="Brodie E.L."/>
            <person name="Williams K.H."/>
            <person name="Hubbard S.S."/>
            <person name="Banfield J.F."/>
        </authorList>
    </citation>
    <scope>NUCLEOTIDE SEQUENCE [LARGE SCALE GENOMIC DNA]</scope>
</reference>
<evidence type="ECO:0000313" key="10">
    <source>
        <dbReference type="Proteomes" id="UP000176404"/>
    </source>
</evidence>
<dbReference type="InterPro" id="IPR036097">
    <property type="entry name" value="HisK_dim/P_sf"/>
</dbReference>
<comment type="catalytic activity">
    <reaction evidence="1">
        <text>ATP + protein L-histidine = ADP + protein N-phospho-L-histidine.</text>
        <dbReference type="EC" id="2.7.13.3"/>
    </reaction>
</comment>
<evidence type="ECO:0000256" key="1">
    <source>
        <dbReference type="ARBA" id="ARBA00000085"/>
    </source>
</evidence>
<feature type="transmembrane region" description="Helical" evidence="7">
    <location>
        <begin position="6"/>
        <end position="25"/>
    </location>
</feature>
<proteinExistence type="predicted"/>
<dbReference type="FunFam" id="3.30.565.10:FF:000010">
    <property type="entry name" value="Sensor histidine kinase RcsC"/>
    <property type="match status" value="1"/>
</dbReference>
<dbReference type="SUPFAM" id="SSF47384">
    <property type="entry name" value="Homodimeric domain of signal transducing histidine kinase"/>
    <property type="match status" value="1"/>
</dbReference>